<dbReference type="OrthoDB" id="1489680at2"/>
<gene>
    <name evidence="1" type="ORF">SAMN05444359_1357</name>
</gene>
<dbReference type="AlphaFoldDB" id="A0A1H9N9T9"/>
<evidence type="ECO:0000313" key="2">
    <source>
        <dbReference type="Proteomes" id="UP000199021"/>
    </source>
</evidence>
<dbReference type="RefSeq" id="WP_090172844.1">
    <property type="nucleotide sequence ID" value="NZ_FOFB01000035.1"/>
</dbReference>
<evidence type="ECO:0008006" key="3">
    <source>
        <dbReference type="Google" id="ProtNLM"/>
    </source>
</evidence>
<evidence type="ECO:0000313" key="1">
    <source>
        <dbReference type="EMBL" id="SER32435.1"/>
    </source>
</evidence>
<name>A0A1H9N9T9_9BACT</name>
<dbReference type="Proteomes" id="UP000199021">
    <property type="component" value="Unassembled WGS sequence"/>
</dbReference>
<organism evidence="1 2">
    <name type="scientific">Neolewinella agarilytica</name>
    <dbReference type="NCBI Taxonomy" id="478744"/>
    <lineage>
        <taxon>Bacteria</taxon>
        <taxon>Pseudomonadati</taxon>
        <taxon>Bacteroidota</taxon>
        <taxon>Saprospiria</taxon>
        <taxon>Saprospirales</taxon>
        <taxon>Lewinellaceae</taxon>
        <taxon>Neolewinella</taxon>
    </lineage>
</organism>
<sequence>MLLLILTISIKIQDVNHLQAGHDIEVLLQELRQPDLWSDSDLADSEEQLFLASTASQALYRAIPYAPERKGAIDSTLYVLAEWATRKGNLRQWGRGIDWDREIFFLAHAGAIAGHYQLATNDEASFGEAFRAIGNHLGKRMQRGRYKHLFSRRGEDFFRPADNAAALYTLSLYDQLYGTQFLAPTFEDWSGYVEDELYYAEARIPCSAFNATNRCHLEPSASATGLYIAYRAAAAPDLVENDIPWREWLHYFKRSSLSPFSMSVRSNMRKGQETRFCNLGAAPIDCNRHESAIGLWAAAEYDAEFTYFRLFSTVVFRRWFYPAPDYASQRPAQRISRLTTVALRAIGEGKR</sequence>
<dbReference type="InParanoid" id="A0A1H9N9T9"/>
<dbReference type="EMBL" id="FOFB01000035">
    <property type="protein sequence ID" value="SER32435.1"/>
    <property type="molecule type" value="Genomic_DNA"/>
</dbReference>
<reference evidence="2" key="1">
    <citation type="submission" date="2016-10" db="EMBL/GenBank/DDBJ databases">
        <authorList>
            <person name="Varghese N."/>
            <person name="Submissions S."/>
        </authorList>
    </citation>
    <scope>NUCLEOTIDE SEQUENCE [LARGE SCALE GENOMIC DNA]</scope>
    <source>
        <strain evidence="2">DSM 24740</strain>
    </source>
</reference>
<accession>A0A1H9N9T9</accession>
<protein>
    <recommendedName>
        <fullName evidence="3">Glycoamylase-like domain-containing protein</fullName>
    </recommendedName>
</protein>
<keyword evidence="2" id="KW-1185">Reference proteome</keyword>
<proteinExistence type="predicted"/>